<dbReference type="PANTHER" id="PTHR43442">
    <property type="entry name" value="GLUCONOKINASE-RELATED"/>
    <property type="match status" value="1"/>
</dbReference>
<dbReference type="NCBIfam" id="TIGR01313">
    <property type="entry name" value="therm_gnt_kin"/>
    <property type="match status" value="1"/>
</dbReference>
<comment type="catalytic activity">
    <reaction evidence="8 9">
        <text>D-gluconate + ATP = 6-phospho-D-gluconate + ADP + H(+)</text>
        <dbReference type="Rhea" id="RHEA:19433"/>
        <dbReference type="ChEBI" id="CHEBI:15378"/>
        <dbReference type="ChEBI" id="CHEBI:18391"/>
        <dbReference type="ChEBI" id="CHEBI:30616"/>
        <dbReference type="ChEBI" id="CHEBI:58759"/>
        <dbReference type="ChEBI" id="CHEBI:456216"/>
        <dbReference type="EC" id="2.7.1.12"/>
    </reaction>
</comment>
<dbReference type="InterPro" id="IPR027417">
    <property type="entry name" value="P-loop_NTPase"/>
</dbReference>
<evidence type="ECO:0000256" key="2">
    <source>
        <dbReference type="ARBA" id="ARBA00008420"/>
    </source>
</evidence>
<evidence type="ECO:0000256" key="9">
    <source>
        <dbReference type="RuleBase" id="RU363066"/>
    </source>
</evidence>
<evidence type="ECO:0000256" key="8">
    <source>
        <dbReference type="ARBA" id="ARBA00048090"/>
    </source>
</evidence>
<dbReference type="Pfam" id="PF01202">
    <property type="entry name" value="SKI"/>
    <property type="match status" value="1"/>
</dbReference>
<protein>
    <recommendedName>
        <fullName evidence="3 9">Gluconokinase</fullName>
        <ecNumber evidence="3 9">2.7.1.12</ecNumber>
    </recommendedName>
</protein>
<keyword evidence="11" id="KW-1185">Reference proteome</keyword>
<gene>
    <name evidence="10" type="ORF">P5G59_00370</name>
</gene>
<evidence type="ECO:0000313" key="11">
    <source>
        <dbReference type="Proteomes" id="UP001174210"/>
    </source>
</evidence>
<comment type="pathway">
    <text evidence="1">Carbohydrate acid metabolism.</text>
</comment>
<accession>A0ABT8IS05</accession>
<dbReference type="PANTHER" id="PTHR43442:SF3">
    <property type="entry name" value="GLUCONOKINASE-RELATED"/>
    <property type="match status" value="1"/>
</dbReference>
<keyword evidence="5 9" id="KW-0547">Nucleotide-binding</keyword>
<keyword evidence="6 9" id="KW-0418">Kinase</keyword>
<keyword evidence="4 9" id="KW-0808">Transferase</keyword>
<comment type="caution">
    <text evidence="10">The sequence shown here is derived from an EMBL/GenBank/DDBJ whole genome shotgun (WGS) entry which is preliminary data.</text>
</comment>
<evidence type="ECO:0000256" key="7">
    <source>
        <dbReference type="ARBA" id="ARBA00022840"/>
    </source>
</evidence>
<dbReference type="RefSeq" id="WP_301214920.1">
    <property type="nucleotide sequence ID" value="NZ_JAROCB010000001.1"/>
</dbReference>
<evidence type="ECO:0000256" key="5">
    <source>
        <dbReference type="ARBA" id="ARBA00022741"/>
    </source>
</evidence>
<name>A0ABT8IS05_9MICO</name>
<dbReference type="InterPro" id="IPR006001">
    <property type="entry name" value="Therm_gnt_kin"/>
</dbReference>
<sequence length="167" mass="17456">MRRPQVVVMGVSGSGKSTVGEQVAELLGVPFVDGDALHPAANVAKMASGVPLTDDDRIPWLRAVGRALAETSPEGAVVACSALKRSYRDLIRSEAPDALFAELDGDRALLAARMAARPGHFMPVSLLDSQLATLEPLQPEEHGLRLDVSRSPAELADAIAGAVRAAA</sequence>
<evidence type="ECO:0000256" key="4">
    <source>
        <dbReference type="ARBA" id="ARBA00022679"/>
    </source>
</evidence>
<dbReference type="SUPFAM" id="SSF52540">
    <property type="entry name" value="P-loop containing nucleoside triphosphate hydrolases"/>
    <property type="match status" value="1"/>
</dbReference>
<organism evidence="10 11">
    <name type="scientific">Leifsonia virtsii</name>
    <dbReference type="NCBI Taxonomy" id="3035915"/>
    <lineage>
        <taxon>Bacteria</taxon>
        <taxon>Bacillati</taxon>
        <taxon>Actinomycetota</taxon>
        <taxon>Actinomycetes</taxon>
        <taxon>Micrococcales</taxon>
        <taxon>Microbacteriaceae</taxon>
        <taxon>Leifsonia</taxon>
    </lineage>
</organism>
<dbReference type="EC" id="2.7.1.12" evidence="3 9"/>
<evidence type="ECO:0000256" key="3">
    <source>
        <dbReference type="ARBA" id="ARBA00012054"/>
    </source>
</evidence>
<evidence type="ECO:0000256" key="1">
    <source>
        <dbReference type="ARBA" id="ARBA00004761"/>
    </source>
</evidence>
<dbReference type="InterPro" id="IPR031322">
    <property type="entry name" value="Shikimate/glucono_kinase"/>
</dbReference>
<dbReference type="EMBL" id="JAROCB010000001">
    <property type="protein sequence ID" value="MDN4595581.1"/>
    <property type="molecule type" value="Genomic_DNA"/>
</dbReference>
<proteinExistence type="inferred from homology"/>
<dbReference type="Gene3D" id="3.40.50.300">
    <property type="entry name" value="P-loop containing nucleotide triphosphate hydrolases"/>
    <property type="match status" value="1"/>
</dbReference>
<dbReference type="Proteomes" id="UP001174210">
    <property type="component" value="Unassembled WGS sequence"/>
</dbReference>
<evidence type="ECO:0000256" key="6">
    <source>
        <dbReference type="ARBA" id="ARBA00022777"/>
    </source>
</evidence>
<dbReference type="CDD" id="cd02021">
    <property type="entry name" value="GntK"/>
    <property type="match status" value="1"/>
</dbReference>
<evidence type="ECO:0000313" key="10">
    <source>
        <dbReference type="EMBL" id="MDN4595581.1"/>
    </source>
</evidence>
<comment type="similarity">
    <text evidence="2 9">Belongs to the gluconokinase GntK/GntV family.</text>
</comment>
<reference evidence="10" key="1">
    <citation type="submission" date="2023-03" db="EMBL/GenBank/DDBJ databases">
        <title>MT1 and MT2 Draft Genomes of Novel Species.</title>
        <authorList>
            <person name="Venkateswaran K."/>
        </authorList>
    </citation>
    <scope>NUCLEOTIDE SEQUENCE</scope>
    <source>
        <strain evidence="10">F6_8S_P_1A</strain>
    </source>
</reference>
<keyword evidence="7 9" id="KW-0067">ATP-binding</keyword>